<feature type="compositionally biased region" description="Basic and acidic residues" evidence="1">
    <location>
        <begin position="61"/>
        <end position="70"/>
    </location>
</feature>
<dbReference type="Proteomes" id="UP001352852">
    <property type="component" value="Unassembled WGS sequence"/>
</dbReference>
<sequence length="94" mass="10180">MSGSAMEWVEGGVWGWGGKDWGAKCSHREPAPRLAPIGTPVCRVPTKDRGIGTSIHRKARGRDQAPEYRLKTGTNTPLLTHGPTHAAIQQKDPV</sequence>
<keyword evidence="3" id="KW-1185">Reference proteome</keyword>
<name>A0ABU7DBQ6_9TELE</name>
<reference evidence="2 3" key="1">
    <citation type="submission" date="2021-06" db="EMBL/GenBank/DDBJ databases">
        <authorList>
            <person name="Palmer J.M."/>
        </authorList>
    </citation>
    <scope>NUCLEOTIDE SEQUENCE [LARGE SCALE GENOMIC DNA]</scope>
    <source>
        <strain evidence="2 3">CL_MEX2019</strain>
        <tissue evidence="2">Muscle</tissue>
    </source>
</reference>
<protein>
    <submittedName>
        <fullName evidence="2">Uncharacterized protein</fullName>
    </submittedName>
</protein>
<comment type="caution">
    <text evidence="2">The sequence shown here is derived from an EMBL/GenBank/DDBJ whole genome shotgun (WGS) entry which is preliminary data.</text>
</comment>
<evidence type="ECO:0000313" key="2">
    <source>
        <dbReference type="EMBL" id="MED6272583.1"/>
    </source>
</evidence>
<evidence type="ECO:0000256" key="1">
    <source>
        <dbReference type="SAM" id="MobiDB-lite"/>
    </source>
</evidence>
<organism evidence="2 3">
    <name type="scientific">Characodon lateralis</name>
    <dbReference type="NCBI Taxonomy" id="208331"/>
    <lineage>
        <taxon>Eukaryota</taxon>
        <taxon>Metazoa</taxon>
        <taxon>Chordata</taxon>
        <taxon>Craniata</taxon>
        <taxon>Vertebrata</taxon>
        <taxon>Euteleostomi</taxon>
        <taxon>Actinopterygii</taxon>
        <taxon>Neopterygii</taxon>
        <taxon>Teleostei</taxon>
        <taxon>Neoteleostei</taxon>
        <taxon>Acanthomorphata</taxon>
        <taxon>Ovalentaria</taxon>
        <taxon>Atherinomorphae</taxon>
        <taxon>Cyprinodontiformes</taxon>
        <taxon>Goodeidae</taxon>
        <taxon>Characodon</taxon>
    </lineage>
</organism>
<gene>
    <name evidence="2" type="ORF">CHARACLAT_031815</name>
</gene>
<accession>A0ABU7DBQ6</accession>
<evidence type="ECO:0000313" key="3">
    <source>
        <dbReference type="Proteomes" id="UP001352852"/>
    </source>
</evidence>
<dbReference type="EMBL" id="JAHUTJ010021716">
    <property type="protein sequence ID" value="MED6272583.1"/>
    <property type="molecule type" value="Genomic_DNA"/>
</dbReference>
<proteinExistence type="predicted"/>
<feature type="region of interest" description="Disordered" evidence="1">
    <location>
        <begin position="29"/>
        <end position="94"/>
    </location>
</feature>